<proteinExistence type="predicted"/>
<evidence type="ECO:0000313" key="2">
    <source>
        <dbReference type="Proteomes" id="UP001054945"/>
    </source>
</evidence>
<evidence type="ECO:0000313" key="1">
    <source>
        <dbReference type="EMBL" id="GIY46918.1"/>
    </source>
</evidence>
<accession>A0AAV4TJX4</accession>
<reference evidence="1 2" key="1">
    <citation type="submission" date="2021-06" db="EMBL/GenBank/DDBJ databases">
        <title>Caerostris extrusa draft genome.</title>
        <authorList>
            <person name="Kono N."/>
            <person name="Arakawa K."/>
        </authorList>
    </citation>
    <scope>NUCLEOTIDE SEQUENCE [LARGE SCALE GENOMIC DNA]</scope>
</reference>
<dbReference type="AlphaFoldDB" id="A0AAV4TJX4"/>
<gene>
    <name evidence="1" type="ORF">CEXT_794681</name>
</gene>
<protein>
    <submittedName>
        <fullName evidence="1">Uncharacterized protein</fullName>
    </submittedName>
</protein>
<comment type="caution">
    <text evidence="1">The sequence shown here is derived from an EMBL/GenBank/DDBJ whole genome shotgun (WGS) entry which is preliminary data.</text>
</comment>
<dbReference type="Proteomes" id="UP001054945">
    <property type="component" value="Unassembled WGS sequence"/>
</dbReference>
<dbReference type="EMBL" id="BPLR01011499">
    <property type="protein sequence ID" value="GIY46918.1"/>
    <property type="molecule type" value="Genomic_DNA"/>
</dbReference>
<keyword evidence="2" id="KW-1185">Reference proteome</keyword>
<sequence length="447" mass="51620">MPENPFVGRRERKCRHLHQISSLMALVPKRVTFSKKDTFVAMAKVVIDVSLSGYEFAAERFSWMLVELLRCLIFDCKYKRIKLAFRWKVSEVKGTTKRVLPFKNTTTTKDVNLVLWRKKQAKEKFRTIEFRFVFSTKTLKKIVRSYFYSFPELFLSMTKLKSMTFKEEDPITSPKAVALMSKTILGRSEEKRKKLTNKSTGVVRGPVTCPICLNRSEVVAASSRWIPSNEKEEFFKVFQNNCSYFPVPREFLKVNEFKESRLAPFSSLSDKSSDMSLKRSIWESNYTETAIEDTMDDTNGSHPLASEIELKGLNEDIPSTVRSGSNEDRLSSKRPGLIYLNEGYLSLNRSELKPLNEGRISSKRPGLIYLYEGCLSSNRSGLKQMIYSNLFRNGKISIKEILSKLDESYTAKETGFNGFEHNFFSCRLLKPTTCAWNKRDLDLLFQI</sequence>
<name>A0AAV4TJX4_CAEEX</name>
<organism evidence="1 2">
    <name type="scientific">Caerostris extrusa</name>
    <name type="common">Bark spider</name>
    <name type="synonym">Caerostris bankana</name>
    <dbReference type="NCBI Taxonomy" id="172846"/>
    <lineage>
        <taxon>Eukaryota</taxon>
        <taxon>Metazoa</taxon>
        <taxon>Ecdysozoa</taxon>
        <taxon>Arthropoda</taxon>
        <taxon>Chelicerata</taxon>
        <taxon>Arachnida</taxon>
        <taxon>Araneae</taxon>
        <taxon>Araneomorphae</taxon>
        <taxon>Entelegynae</taxon>
        <taxon>Araneoidea</taxon>
        <taxon>Araneidae</taxon>
        <taxon>Caerostris</taxon>
    </lineage>
</organism>